<dbReference type="EMBL" id="LJCR01003314">
    <property type="protein sequence ID" value="KPV47707.1"/>
    <property type="molecule type" value="Genomic_DNA"/>
</dbReference>
<dbReference type="Proteomes" id="UP000050509">
    <property type="component" value="Unassembled WGS sequence"/>
</dbReference>
<evidence type="ECO:0000313" key="1">
    <source>
        <dbReference type="EMBL" id="KPV47707.1"/>
    </source>
</evidence>
<gene>
    <name evidence="1" type="ORF">SE17_42000</name>
</gene>
<comment type="caution">
    <text evidence="1">The sequence shown here is derived from an EMBL/GenBank/DDBJ whole genome shotgun (WGS) entry which is preliminary data.</text>
</comment>
<feature type="non-terminal residue" evidence="1">
    <location>
        <position position="212"/>
    </location>
</feature>
<protein>
    <submittedName>
        <fullName evidence="1">Uncharacterized protein</fullName>
    </submittedName>
</protein>
<organism evidence="1 2">
    <name type="scientific">Kouleothrix aurantiaca</name>
    <dbReference type="NCBI Taxonomy" id="186479"/>
    <lineage>
        <taxon>Bacteria</taxon>
        <taxon>Bacillati</taxon>
        <taxon>Chloroflexota</taxon>
        <taxon>Chloroflexia</taxon>
        <taxon>Chloroflexales</taxon>
        <taxon>Roseiflexineae</taxon>
        <taxon>Roseiflexaceae</taxon>
        <taxon>Kouleothrix</taxon>
    </lineage>
</organism>
<proteinExistence type="predicted"/>
<keyword evidence="2" id="KW-1185">Reference proteome</keyword>
<feature type="non-terminal residue" evidence="1">
    <location>
        <position position="1"/>
    </location>
</feature>
<name>A0A0P9CXI7_9CHLR</name>
<sequence>LPLGKLSLGSDPATLTFVSPTNDNLLGAFNQIYVTQSSEAEAQTNNQNVVLAGALPEKALVHIRHVLFSIGNTPNKIGFALGLRQETDELQRHAQFLNDALQAGDFRLVKVHAEHIANIIDGSGAQDLNGDGKVQNPGDGFGLLQNGAQDGYIKGMIDHAKLAADAPDATDAIKLHAGHVQIAGENTRLRIQDIHDRALKIAAAAGIADTQQ</sequence>
<evidence type="ECO:0000313" key="2">
    <source>
        <dbReference type="Proteomes" id="UP000050509"/>
    </source>
</evidence>
<dbReference type="AlphaFoldDB" id="A0A0P9CXI7"/>
<reference evidence="1 2" key="1">
    <citation type="submission" date="2015-09" db="EMBL/GenBank/DDBJ databases">
        <title>Draft genome sequence of Kouleothrix aurantiaca JCM 19913.</title>
        <authorList>
            <person name="Hemp J."/>
        </authorList>
    </citation>
    <scope>NUCLEOTIDE SEQUENCE [LARGE SCALE GENOMIC DNA]</scope>
    <source>
        <strain evidence="1 2">COM-B</strain>
    </source>
</reference>
<accession>A0A0P9CXI7</accession>